<sequence>MGQCLSSAGSARAASEEPAAQTGVYDRLIHPPVHPPVPAAHGSQAVVSQAKVSADGSPAVPLLVRATPHHVFVALFEGLGEDRRSVAAFCRARVWETYQEAAAAHPGSPLEALKDTLARLDAAVLASDRLKPAAKARSGASAVLLLLDLGSRRCYCANVGAAACLLSRISGSFQAKTPEGFFLTREHTTRNREEVVRLQKRAPGEATPPPSARSVSTMAGEAAEATRALGFAEAKRAAGGSGALVCEAAATDHTLSPTDQHLVIGTAAFWQLVGPADAALRAHFHEKFAKREMDRAAAEAAALAATAGVQEAPSPSLLQAANTAEHLVWWALEKATRRLVRLQGGRSMQGRRGKLPPSAADLLALPLVRPPPAEEAGEGADGSPVRGTPARQQEAQQAQQLIRGDVLAGDLGVVVITLRQAQSADGGMRQFMLAARARADAAAAAAAAAAAKQKQGQAGGGKAAAGAGPGGNDYVERLARRRWDQVRMLVDFHKAHRRVVLKQWADASDAVFRRGRSTGASRIDLGKSPSRLQALAAASAARALSARKAGGGAEDRPATANAVVSLAAEAAAAKGSPSRVPKPSPTVSVGAAGAGGKSGLPSPRLGGSSSGKKSAGGGKRSGSRIGAGAQQIKAVRQR</sequence>
<dbReference type="GO" id="GO:0004722">
    <property type="term" value="F:protein serine/threonine phosphatase activity"/>
    <property type="evidence" value="ECO:0007669"/>
    <property type="project" value="InterPro"/>
</dbReference>
<feature type="domain" description="PPM-type phosphatase" evidence="2">
    <location>
        <begin position="51"/>
        <end position="418"/>
    </location>
</feature>
<name>A0A2P6TYX0_CHLSO</name>
<reference evidence="3 4" key="1">
    <citation type="journal article" date="2018" name="Plant J.">
        <title>Genome sequences of Chlorella sorokiniana UTEX 1602 and Micractinium conductrix SAG 241.80: implications to maltose excretion by a green alga.</title>
        <authorList>
            <person name="Arriola M.B."/>
            <person name="Velmurugan N."/>
            <person name="Zhang Y."/>
            <person name="Plunkett M.H."/>
            <person name="Hondzo H."/>
            <person name="Barney B.M."/>
        </authorList>
    </citation>
    <scope>NUCLEOTIDE SEQUENCE [LARGE SCALE GENOMIC DNA]</scope>
    <source>
        <strain evidence="4">UTEX 1602</strain>
    </source>
</reference>
<dbReference type="SUPFAM" id="SSF81606">
    <property type="entry name" value="PP2C-like"/>
    <property type="match status" value="1"/>
</dbReference>
<gene>
    <name evidence="3" type="ORF">C2E21_2624</name>
</gene>
<proteinExistence type="predicted"/>
<evidence type="ECO:0000313" key="4">
    <source>
        <dbReference type="Proteomes" id="UP000239899"/>
    </source>
</evidence>
<dbReference type="SMART" id="SM00332">
    <property type="entry name" value="PP2Cc"/>
    <property type="match status" value="1"/>
</dbReference>
<dbReference type="InterPro" id="IPR036457">
    <property type="entry name" value="PPM-type-like_dom_sf"/>
</dbReference>
<evidence type="ECO:0000313" key="3">
    <source>
        <dbReference type="EMBL" id="PRW59267.1"/>
    </source>
</evidence>
<dbReference type="Proteomes" id="UP000239899">
    <property type="component" value="Unassembled WGS sequence"/>
</dbReference>
<comment type="caution">
    <text evidence="3">The sequence shown here is derived from an EMBL/GenBank/DDBJ whole genome shotgun (WGS) entry which is preliminary data.</text>
</comment>
<dbReference type="InterPro" id="IPR001932">
    <property type="entry name" value="PPM-type_phosphatase-like_dom"/>
</dbReference>
<evidence type="ECO:0000256" key="1">
    <source>
        <dbReference type="SAM" id="MobiDB-lite"/>
    </source>
</evidence>
<feature type="region of interest" description="Disordered" evidence="1">
    <location>
        <begin position="572"/>
        <end position="638"/>
    </location>
</feature>
<dbReference type="EMBL" id="LHPG02000004">
    <property type="protein sequence ID" value="PRW59267.1"/>
    <property type="molecule type" value="Genomic_DNA"/>
</dbReference>
<dbReference type="InterPro" id="IPR015655">
    <property type="entry name" value="PP2C"/>
</dbReference>
<evidence type="ECO:0000259" key="2">
    <source>
        <dbReference type="PROSITE" id="PS51746"/>
    </source>
</evidence>
<feature type="region of interest" description="Disordered" evidence="1">
    <location>
        <begin position="370"/>
        <end position="398"/>
    </location>
</feature>
<dbReference type="Pfam" id="PF00481">
    <property type="entry name" value="PP2C"/>
    <property type="match status" value="1"/>
</dbReference>
<dbReference type="PROSITE" id="PS51746">
    <property type="entry name" value="PPM_2"/>
    <property type="match status" value="1"/>
</dbReference>
<feature type="compositionally biased region" description="Low complexity" evidence="1">
    <location>
        <begin position="599"/>
        <end position="613"/>
    </location>
</feature>
<organism evidence="3 4">
    <name type="scientific">Chlorella sorokiniana</name>
    <name type="common">Freshwater green alga</name>
    <dbReference type="NCBI Taxonomy" id="3076"/>
    <lineage>
        <taxon>Eukaryota</taxon>
        <taxon>Viridiplantae</taxon>
        <taxon>Chlorophyta</taxon>
        <taxon>core chlorophytes</taxon>
        <taxon>Trebouxiophyceae</taxon>
        <taxon>Chlorellales</taxon>
        <taxon>Chlorellaceae</taxon>
        <taxon>Chlorella clade</taxon>
        <taxon>Chlorella</taxon>
    </lineage>
</organism>
<dbReference type="OrthoDB" id="512856at2759"/>
<accession>A0A2P6TYX0</accession>
<dbReference type="Gene3D" id="3.60.40.10">
    <property type="entry name" value="PPM-type phosphatase domain"/>
    <property type="match status" value="1"/>
</dbReference>
<protein>
    <submittedName>
        <fullName evidence="3">Phosphatase 2C 3</fullName>
    </submittedName>
</protein>
<dbReference type="AlphaFoldDB" id="A0A2P6TYX0"/>
<keyword evidence="4" id="KW-1185">Reference proteome</keyword>
<dbReference type="PANTHER" id="PTHR13832:SF827">
    <property type="entry name" value="PROTEIN PHOSPHATASE 1L"/>
    <property type="match status" value="1"/>
</dbReference>
<dbReference type="STRING" id="3076.A0A2P6TYX0"/>
<dbReference type="PANTHER" id="PTHR13832">
    <property type="entry name" value="PROTEIN PHOSPHATASE 2C"/>
    <property type="match status" value="1"/>
</dbReference>